<dbReference type="PROSITE" id="PS50853">
    <property type="entry name" value="FN3"/>
    <property type="match status" value="2"/>
</dbReference>
<dbReference type="OrthoDB" id="9897281at2759"/>
<feature type="domain" description="Fibronectin type-III" evidence="13">
    <location>
        <begin position="122"/>
        <end position="232"/>
    </location>
</feature>
<evidence type="ECO:0000256" key="7">
    <source>
        <dbReference type="ARBA" id="ARBA00023136"/>
    </source>
</evidence>
<dbReference type="SUPFAM" id="SSF49265">
    <property type="entry name" value="Fibronectin type III"/>
    <property type="match status" value="3"/>
</dbReference>
<reference evidence="14" key="1">
    <citation type="submission" date="2025-08" db="UniProtKB">
        <authorList>
            <consortium name="Ensembl"/>
        </authorList>
    </citation>
    <scope>IDENTIFICATION</scope>
</reference>
<evidence type="ECO:0000313" key="15">
    <source>
        <dbReference type="Proteomes" id="UP000694562"/>
    </source>
</evidence>
<feature type="region of interest" description="Disordered" evidence="10">
    <location>
        <begin position="636"/>
        <end position="662"/>
    </location>
</feature>
<dbReference type="CDD" id="cd00063">
    <property type="entry name" value="FN3"/>
    <property type="match status" value="1"/>
</dbReference>
<keyword evidence="8" id="KW-0675">Receptor</keyword>
<evidence type="ECO:0000256" key="4">
    <source>
        <dbReference type="ARBA" id="ARBA00022729"/>
    </source>
</evidence>
<evidence type="ECO:0000313" key="14">
    <source>
        <dbReference type="Ensembl" id="ENSFTIP00000008443.1"/>
    </source>
</evidence>
<keyword evidence="15" id="KW-1185">Reference proteome</keyword>
<dbReference type="InterPro" id="IPR013783">
    <property type="entry name" value="Ig-like_fold"/>
</dbReference>
<dbReference type="GO" id="GO:0004896">
    <property type="term" value="F:cytokine receptor activity"/>
    <property type="evidence" value="ECO:0007669"/>
    <property type="project" value="InterPro"/>
</dbReference>
<protein>
    <recommendedName>
        <fullName evidence="13">Fibronectin type-III domain-containing protein</fullName>
    </recommendedName>
</protein>
<dbReference type="InterPro" id="IPR036116">
    <property type="entry name" value="FN3_sf"/>
</dbReference>
<dbReference type="PROSITE" id="PS01355">
    <property type="entry name" value="HEMATOPO_REC_S_F1"/>
    <property type="match status" value="1"/>
</dbReference>
<evidence type="ECO:0000256" key="10">
    <source>
        <dbReference type="SAM" id="MobiDB-lite"/>
    </source>
</evidence>
<evidence type="ECO:0000256" key="1">
    <source>
        <dbReference type="ARBA" id="ARBA00004479"/>
    </source>
</evidence>
<comment type="subcellular location">
    <subcellularLocation>
        <location evidence="1">Membrane</location>
        <topology evidence="1">Single-pass type I membrane protein</topology>
    </subcellularLocation>
</comment>
<keyword evidence="4 12" id="KW-0732">Signal</keyword>
<dbReference type="InterPro" id="IPR003961">
    <property type="entry name" value="FN3_dom"/>
</dbReference>
<evidence type="ECO:0000256" key="12">
    <source>
        <dbReference type="SAM" id="SignalP"/>
    </source>
</evidence>
<evidence type="ECO:0000256" key="9">
    <source>
        <dbReference type="ARBA" id="ARBA00023180"/>
    </source>
</evidence>
<organism evidence="14 15">
    <name type="scientific">Falco tinnunculus</name>
    <name type="common">Common kestrel</name>
    <dbReference type="NCBI Taxonomy" id="100819"/>
    <lineage>
        <taxon>Eukaryota</taxon>
        <taxon>Metazoa</taxon>
        <taxon>Chordata</taxon>
        <taxon>Craniata</taxon>
        <taxon>Vertebrata</taxon>
        <taxon>Euteleostomi</taxon>
        <taxon>Archelosauria</taxon>
        <taxon>Archosauria</taxon>
        <taxon>Dinosauria</taxon>
        <taxon>Saurischia</taxon>
        <taxon>Theropoda</taxon>
        <taxon>Coelurosauria</taxon>
        <taxon>Aves</taxon>
        <taxon>Neognathae</taxon>
        <taxon>Neoaves</taxon>
        <taxon>Telluraves</taxon>
        <taxon>Australaves</taxon>
        <taxon>Falconiformes</taxon>
        <taxon>Falconidae</taxon>
        <taxon>Falco</taxon>
    </lineage>
</organism>
<dbReference type="InterPro" id="IPR052672">
    <property type="entry name" value="Type1_Cytokine_Rcpt_Type2"/>
</dbReference>
<sequence length="807" mass="87963">MAGSGEALVIHALLCCLCGGVASIECSGRVWIEPAPVVPMGSNISINCLATPGCPRAEFFIFLNYSLAEGPLHPVNSSTVQLWLHDFQEPFRTVACFTRCPNSKRSQLVCGANIQAGYPPDPPSNLTCTIREHSGHLACTWDRGRLTHLSTHYTLHLRRAGLAVVKDAEEKDAEEKGEEEEVFPAGLPVPLSTLHGRSRYSAWVQASNALGTARSAPRPLDLQELVVPTPPLVDGAETTETSPPTTIIHWRRQTLLENVHCEERHKATGTPAWHVELWDGAAQHRPRGRHDLQSNTQYVFQVRCRLSPADSPWSPWSPPFLYTTPEAAPATAPDVWRRLGPAFPNGSHEVTVLIKPLSPQDARGRILGYTVAAESPWGTLLLCNTSSTACSILVPPGARTLRITAYNSKGASSPASITLSQGAGSQEEFPAPVAVEVKPDNLSRVLVAWQPSPRSSRSPLWFIVEGVSTTWYGWEEQYFWKKVPHQETHTYIQAKAVAGGHINVSVYAVYPDGVSRPSSGQVPAEDQLLGSTSSEISHDGDIGVLLGLGISVVTLSVVFVILMSKKSARKRINATVVSLLPKWLSEDFPHMENSSVVKALQEKSDSMSDSFYEPFLDSSDPMVTEIEEVPVHEEDRNMVTRRKPSREVPEDGQHPGSTAPANIVTPEQISDYKPQVSDGNPLGYVAANIYPSQPPAALPEPEMNTFFRDYTSPVPNLWDGEGGEHPICLLEKINLILNSSRSGQSHVFDSAQGGHGSLPGHQWGLAPAGDVQEQMLVPDELVSCLRAMNGEPVDIKTCFPQSIGRSF</sequence>
<dbReference type="Gene3D" id="2.60.40.10">
    <property type="entry name" value="Immunoglobulins"/>
    <property type="match status" value="4"/>
</dbReference>
<feature type="signal peptide" evidence="12">
    <location>
        <begin position="1"/>
        <end position="23"/>
    </location>
</feature>
<dbReference type="InterPro" id="IPR003531">
    <property type="entry name" value="Hempt_rcpt_S_F1_CS"/>
</dbReference>
<evidence type="ECO:0000256" key="3">
    <source>
        <dbReference type="ARBA" id="ARBA00022692"/>
    </source>
</evidence>
<evidence type="ECO:0000259" key="13">
    <source>
        <dbReference type="PROSITE" id="PS50853"/>
    </source>
</evidence>
<evidence type="ECO:0000256" key="6">
    <source>
        <dbReference type="ARBA" id="ARBA00022989"/>
    </source>
</evidence>
<name>A0A8C4U7T7_FALTI</name>
<feature type="transmembrane region" description="Helical" evidence="11">
    <location>
        <begin position="542"/>
        <end position="562"/>
    </location>
</feature>
<evidence type="ECO:0000256" key="8">
    <source>
        <dbReference type="ARBA" id="ARBA00023170"/>
    </source>
</evidence>
<reference evidence="14" key="2">
    <citation type="submission" date="2025-09" db="UniProtKB">
        <authorList>
            <consortium name="Ensembl"/>
        </authorList>
    </citation>
    <scope>IDENTIFICATION</scope>
</reference>
<evidence type="ECO:0000256" key="2">
    <source>
        <dbReference type="ARBA" id="ARBA00008921"/>
    </source>
</evidence>
<feature type="chain" id="PRO_5034843772" description="Fibronectin type-III domain-containing protein" evidence="12">
    <location>
        <begin position="24"/>
        <end position="807"/>
    </location>
</feature>
<dbReference type="AlphaFoldDB" id="A0A8C4U7T7"/>
<keyword evidence="3 11" id="KW-0812">Transmembrane</keyword>
<feature type="domain" description="Fibronectin type-III" evidence="13">
    <location>
        <begin position="431"/>
        <end position="529"/>
    </location>
</feature>
<proteinExistence type="inferred from homology"/>
<evidence type="ECO:0000256" key="5">
    <source>
        <dbReference type="ARBA" id="ARBA00022737"/>
    </source>
</evidence>
<keyword evidence="5" id="KW-0677">Repeat</keyword>
<comment type="similarity">
    <text evidence="2">Belongs to the type I cytokine receptor family. Type 2 subfamily.</text>
</comment>
<dbReference type="OMA" id="NWCHGGI"/>
<evidence type="ECO:0000256" key="11">
    <source>
        <dbReference type="SAM" id="Phobius"/>
    </source>
</evidence>
<dbReference type="Ensembl" id="ENSFTIT00000008820.1">
    <property type="protein sequence ID" value="ENSFTIP00000008443.1"/>
    <property type="gene ID" value="ENSFTIG00000005721.1"/>
</dbReference>
<dbReference type="PANTHER" id="PTHR48423">
    <property type="entry name" value="INTERLEUKIN-27 RECEPTOR SUBUNIT ALPHA"/>
    <property type="match status" value="1"/>
</dbReference>
<keyword evidence="9" id="KW-0325">Glycoprotein</keyword>
<keyword evidence="7 11" id="KW-0472">Membrane</keyword>
<accession>A0A8C4U7T7</accession>
<dbReference type="PANTHER" id="PTHR48423:SF2">
    <property type="entry name" value="INTERLEUKIN-12 RECEPTOR SUBUNIT BETA-2"/>
    <property type="match status" value="1"/>
</dbReference>
<dbReference type="Proteomes" id="UP000694562">
    <property type="component" value="Unplaced"/>
</dbReference>
<keyword evidence="6 11" id="KW-1133">Transmembrane helix</keyword>
<dbReference type="SMART" id="SM00060">
    <property type="entry name" value="FN3"/>
    <property type="match status" value="3"/>
</dbReference>
<dbReference type="GO" id="GO:0005886">
    <property type="term" value="C:plasma membrane"/>
    <property type="evidence" value="ECO:0007669"/>
    <property type="project" value="UniProtKB-ARBA"/>
</dbReference>